<protein>
    <recommendedName>
        <fullName evidence="2">DNA polymerase III subunit delta</fullName>
        <ecNumber evidence="1">2.7.7.7</ecNumber>
    </recommendedName>
</protein>
<dbReference type="Gene3D" id="1.20.272.10">
    <property type="match status" value="1"/>
</dbReference>
<reference evidence="11 12" key="1">
    <citation type="journal article" date="2016" name="Front. Microbiol.">
        <title>Fuerstia marisgermanicae gen. nov., sp. nov., an Unusual Member of the Phylum Planctomycetes from the German Wadden Sea.</title>
        <authorList>
            <person name="Kohn T."/>
            <person name="Heuer A."/>
            <person name="Jogler M."/>
            <person name="Vollmers J."/>
            <person name="Boedeker C."/>
            <person name="Bunk B."/>
            <person name="Rast P."/>
            <person name="Borchert D."/>
            <person name="Glockner I."/>
            <person name="Freese H.M."/>
            <person name="Klenk H.P."/>
            <person name="Overmann J."/>
            <person name="Kaster A.K."/>
            <person name="Rohde M."/>
            <person name="Wiegand S."/>
            <person name="Jogler C."/>
        </authorList>
    </citation>
    <scope>NUCLEOTIDE SEQUENCE [LARGE SCALE GENOMIC DNA]</scope>
    <source>
        <strain evidence="11 12">NH11</strain>
    </source>
</reference>
<evidence type="ECO:0000256" key="4">
    <source>
        <dbReference type="ARBA" id="ARBA00022695"/>
    </source>
</evidence>
<dbReference type="InterPro" id="IPR008921">
    <property type="entry name" value="DNA_pol3_clamp-load_cplx_C"/>
</dbReference>
<dbReference type="PANTHER" id="PTHR34388:SF1">
    <property type="entry name" value="DNA POLYMERASE III SUBUNIT DELTA"/>
    <property type="match status" value="1"/>
</dbReference>
<evidence type="ECO:0000256" key="5">
    <source>
        <dbReference type="ARBA" id="ARBA00022705"/>
    </source>
</evidence>
<dbReference type="PANTHER" id="PTHR34388">
    <property type="entry name" value="DNA POLYMERASE III SUBUNIT DELTA"/>
    <property type="match status" value="1"/>
</dbReference>
<keyword evidence="3" id="KW-0808">Transferase</keyword>
<keyword evidence="6" id="KW-0239">DNA-directed DNA polymerase</keyword>
<sequence>MHATDFLAKHKTLPDKPVVVLYGSERFLKLQVLNIVPGCGDDDDEEDVALTRVAGKDADLRSVCDELLTVSMFGDKRVVLIEEADDFVSKNRPGLEKYVANPSQSSLLVLDVKSWPKNTKLAKATAKVGLNLECSELKGAALAKWLVKTALDVHGKKIDGPTAALVVQLAGDSLGLLQQELNKLVSLVGDADTITQEDVTRVVGGWRVETTWQMLDAIRDGDVGTALVDLNKLIMAGDAPQKILGGLTFTFRKLAEATEFARQTRDLSGALRSAGVFPQAIGPSEKYLKRIGFDKASRIFQLLIEADANMKGGSRVDPKRQLEVLFLNLANA</sequence>
<dbReference type="Gene3D" id="3.40.50.300">
    <property type="entry name" value="P-loop containing nucleotide triphosphate hydrolases"/>
    <property type="match status" value="1"/>
</dbReference>
<dbReference type="InterPro" id="IPR027417">
    <property type="entry name" value="P-loop_NTPase"/>
</dbReference>
<dbReference type="STRING" id="1891926.Fuma_02150"/>
<keyword evidence="12" id="KW-1185">Reference proteome</keyword>
<evidence type="ECO:0000256" key="6">
    <source>
        <dbReference type="ARBA" id="ARBA00022932"/>
    </source>
</evidence>
<dbReference type="SUPFAM" id="SSF52540">
    <property type="entry name" value="P-loop containing nucleoside triphosphate hydrolases"/>
    <property type="match status" value="1"/>
</dbReference>
<comment type="catalytic activity">
    <reaction evidence="8">
        <text>DNA(n) + a 2'-deoxyribonucleoside 5'-triphosphate = DNA(n+1) + diphosphate</text>
        <dbReference type="Rhea" id="RHEA:22508"/>
        <dbReference type="Rhea" id="RHEA-COMP:17339"/>
        <dbReference type="Rhea" id="RHEA-COMP:17340"/>
        <dbReference type="ChEBI" id="CHEBI:33019"/>
        <dbReference type="ChEBI" id="CHEBI:61560"/>
        <dbReference type="ChEBI" id="CHEBI:173112"/>
        <dbReference type="EC" id="2.7.7.7"/>
    </reaction>
</comment>
<organism evidence="11 12">
    <name type="scientific">Fuerstiella marisgermanici</name>
    <dbReference type="NCBI Taxonomy" id="1891926"/>
    <lineage>
        <taxon>Bacteria</taxon>
        <taxon>Pseudomonadati</taxon>
        <taxon>Planctomycetota</taxon>
        <taxon>Planctomycetia</taxon>
        <taxon>Planctomycetales</taxon>
        <taxon>Planctomycetaceae</taxon>
        <taxon>Fuerstiella</taxon>
    </lineage>
</organism>
<dbReference type="GO" id="GO:0003677">
    <property type="term" value="F:DNA binding"/>
    <property type="evidence" value="ECO:0007669"/>
    <property type="project" value="InterPro"/>
</dbReference>
<dbReference type="Pfam" id="PF06144">
    <property type="entry name" value="DNA_pol3_delta"/>
    <property type="match status" value="1"/>
</dbReference>
<dbReference type="Proteomes" id="UP000187735">
    <property type="component" value="Chromosome"/>
</dbReference>
<dbReference type="RefSeq" id="WP_077024148.1">
    <property type="nucleotide sequence ID" value="NZ_CP017641.1"/>
</dbReference>
<evidence type="ECO:0000313" key="11">
    <source>
        <dbReference type="EMBL" id="APZ92539.1"/>
    </source>
</evidence>
<dbReference type="InterPro" id="IPR005790">
    <property type="entry name" value="DNA_polIII_delta"/>
</dbReference>
<proteinExistence type="inferred from homology"/>
<evidence type="ECO:0000256" key="7">
    <source>
        <dbReference type="ARBA" id="ARBA00034754"/>
    </source>
</evidence>
<dbReference type="Gene3D" id="1.10.8.60">
    <property type="match status" value="1"/>
</dbReference>
<dbReference type="GO" id="GO:0006261">
    <property type="term" value="P:DNA-templated DNA replication"/>
    <property type="evidence" value="ECO:0007669"/>
    <property type="project" value="TreeGrafter"/>
</dbReference>
<comment type="similarity">
    <text evidence="7">Belongs to the DNA polymerase HolA subunit family.</text>
</comment>
<evidence type="ECO:0000259" key="10">
    <source>
        <dbReference type="Pfam" id="PF21694"/>
    </source>
</evidence>
<dbReference type="NCBIfam" id="TIGR01128">
    <property type="entry name" value="holA"/>
    <property type="match status" value="1"/>
</dbReference>
<evidence type="ECO:0000256" key="1">
    <source>
        <dbReference type="ARBA" id="ARBA00012417"/>
    </source>
</evidence>
<evidence type="ECO:0000256" key="3">
    <source>
        <dbReference type="ARBA" id="ARBA00022679"/>
    </source>
</evidence>
<keyword evidence="5" id="KW-0235">DNA replication</keyword>
<dbReference type="KEGG" id="fmr:Fuma_02150"/>
<dbReference type="OrthoDB" id="269621at2"/>
<gene>
    <name evidence="11" type="ORF">Fuma_02150</name>
</gene>
<feature type="domain" description="DNA polymerase III delta N-terminal" evidence="9">
    <location>
        <begin position="42"/>
        <end position="126"/>
    </location>
</feature>
<dbReference type="InterPro" id="IPR048466">
    <property type="entry name" value="DNA_pol3_delta-like_C"/>
</dbReference>
<dbReference type="GO" id="GO:0003887">
    <property type="term" value="F:DNA-directed DNA polymerase activity"/>
    <property type="evidence" value="ECO:0007669"/>
    <property type="project" value="UniProtKB-KW"/>
</dbReference>
<name>A0A1P8WER1_9PLAN</name>
<dbReference type="AlphaFoldDB" id="A0A1P8WER1"/>
<dbReference type="EMBL" id="CP017641">
    <property type="protein sequence ID" value="APZ92539.1"/>
    <property type="molecule type" value="Genomic_DNA"/>
</dbReference>
<evidence type="ECO:0000256" key="2">
    <source>
        <dbReference type="ARBA" id="ARBA00017703"/>
    </source>
</evidence>
<dbReference type="Pfam" id="PF21694">
    <property type="entry name" value="DNA_pol3_delta_C"/>
    <property type="match status" value="1"/>
</dbReference>
<dbReference type="GO" id="GO:0009360">
    <property type="term" value="C:DNA polymerase III complex"/>
    <property type="evidence" value="ECO:0007669"/>
    <property type="project" value="InterPro"/>
</dbReference>
<evidence type="ECO:0000259" key="9">
    <source>
        <dbReference type="Pfam" id="PF06144"/>
    </source>
</evidence>
<dbReference type="SUPFAM" id="SSF48019">
    <property type="entry name" value="post-AAA+ oligomerization domain-like"/>
    <property type="match status" value="1"/>
</dbReference>
<evidence type="ECO:0000313" key="12">
    <source>
        <dbReference type="Proteomes" id="UP000187735"/>
    </source>
</evidence>
<dbReference type="EC" id="2.7.7.7" evidence="1"/>
<keyword evidence="4" id="KW-0548">Nucleotidyltransferase</keyword>
<evidence type="ECO:0000256" key="8">
    <source>
        <dbReference type="ARBA" id="ARBA00049244"/>
    </source>
</evidence>
<accession>A0A1P8WER1</accession>
<feature type="domain" description="DNA polymerase III delta subunit-like C-terminal" evidence="10">
    <location>
        <begin position="212"/>
        <end position="328"/>
    </location>
</feature>
<dbReference type="InterPro" id="IPR010372">
    <property type="entry name" value="DNA_pol3_delta_N"/>
</dbReference>